<protein>
    <submittedName>
        <fullName evidence="1">Uncharacterized protein</fullName>
    </submittedName>
</protein>
<gene>
    <name evidence="1" type="ORF">pHRC017_0071</name>
</gene>
<dbReference type="EMBL" id="JQ665880">
    <property type="protein sequence ID" value="AFJ91280.1"/>
    <property type="molecule type" value="Genomic_DNA"/>
</dbReference>
<dbReference type="AlphaFoldDB" id="I2E1B2"/>
<organism evidence="1">
    <name type="scientific">Rhizobium meliloti</name>
    <name type="common">Ensifer meliloti</name>
    <name type="synonym">Sinorhizobium meliloti</name>
    <dbReference type="NCBI Taxonomy" id="382"/>
    <lineage>
        <taxon>Bacteria</taxon>
        <taxon>Pseudomonadati</taxon>
        <taxon>Pseudomonadota</taxon>
        <taxon>Alphaproteobacteria</taxon>
        <taxon>Hyphomicrobiales</taxon>
        <taxon>Rhizobiaceae</taxon>
        <taxon>Sinorhizobium/Ensifer group</taxon>
        <taxon>Sinorhizobium</taxon>
    </lineage>
</organism>
<geneLocation type="plasmid" evidence="1">
    <name>pHRC017</name>
</geneLocation>
<keyword evidence="1" id="KW-0614">Plasmid</keyword>
<evidence type="ECO:0000313" key="1">
    <source>
        <dbReference type="EMBL" id="AFJ91280.1"/>
    </source>
</evidence>
<sequence length="49" mass="4987">MSRSQMTKVGLFPLPGQLSASALIADGGPDIGMAGPTEASKVCRSRAKP</sequence>
<proteinExistence type="predicted"/>
<reference evidence="1" key="1">
    <citation type="journal article" date="2012" name="Mol. Plant Microbe Interact.">
        <title>Rhizobial plasmids that cause impaired symbiotic nitrogen fixation and enhanced host invasion.</title>
        <authorList>
            <person name="Crook M.B."/>
            <person name="Lindsay D.P."/>
            <person name="Biggs M.B."/>
            <person name="Bentley J.S."/>
            <person name="Price J.C."/>
            <person name="Clement S.C."/>
            <person name="Clement M.J."/>
            <person name="Long S.R."/>
            <person name="Griffitts J.S."/>
        </authorList>
    </citation>
    <scope>NUCLEOTIDE SEQUENCE</scope>
    <source>
        <strain evidence="1">C017</strain>
        <plasmid evidence="1">pHRC017</plasmid>
    </source>
</reference>
<name>I2E1B2_RHIML</name>
<accession>I2E1B2</accession>